<dbReference type="AlphaFoldDB" id="A0AAV7RL19"/>
<evidence type="ECO:0000313" key="2">
    <source>
        <dbReference type="Proteomes" id="UP001066276"/>
    </source>
</evidence>
<proteinExistence type="predicted"/>
<comment type="caution">
    <text evidence="1">The sequence shown here is derived from an EMBL/GenBank/DDBJ whole genome shotgun (WGS) entry which is preliminary data.</text>
</comment>
<sequence>MYWSRDFESLLRVFPLTKISQYGAYPALRLGPRFSDGRCTFVCHLSYLRATRGAVLGREPPQSRAGAALMFIPLCQEI</sequence>
<reference evidence="1" key="1">
    <citation type="journal article" date="2022" name="bioRxiv">
        <title>Sequencing and chromosome-scale assembly of the giantPleurodeles waltlgenome.</title>
        <authorList>
            <person name="Brown T."/>
            <person name="Elewa A."/>
            <person name="Iarovenko S."/>
            <person name="Subramanian E."/>
            <person name="Araus A.J."/>
            <person name="Petzold A."/>
            <person name="Susuki M."/>
            <person name="Suzuki K.-i.T."/>
            <person name="Hayashi T."/>
            <person name="Toyoda A."/>
            <person name="Oliveira C."/>
            <person name="Osipova E."/>
            <person name="Leigh N.D."/>
            <person name="Simon A."/>
            <person name="Yun M.H."/>
        </authorList>
    </citation>
    <scope>NUCLEOTIDE SEQUENCE</scope>
    <source>
        <strain evidence="1">20211129_DDA</strain>
        <tissue evidence="1">Liver</tissue>
    </source>
</reference>
<protein>
    <submittedName>
        <fullName evidence="1">Uncharacterized protein</fullName>
    </submittedName>
</protein>
<keyword evidence="2" id="KW-1185">Reference proteome</keyword>
<dbReference type="Proteomes" id="UP001066276">
    <property type="component" value="Chromosome 5"/>
</dbReference>
<accession>A0AAV7RL19</accession>
<evidence type="ECO:0000313" key="1">
    <source>
        <dbReference type="EMBL" id="KAJ1151563.1"/>
    </source>
</evidence>
<gene>
    <name evidence="1" type="ORF">NDU88_004343</name>
</gene>
<name>A0AAV7RL19_PLEWA</name>
<organism evidence="1 2">
    <name type="scientific">Pleurodeles waltl</name>
    <name type="common">Iberian ribbed newt</name>
    <dbReference type="NCBI Taxonomy" id="8319"/>
    <lineage>
        <taxon>Eukaryota</taxon>
        <taxon>Metazoa</taxon>
        <taxon>Chordata</taxon>
        <taxon>Craniata</taxon>
        <taxon>Vertebrata</taxon>
        <taxon>Euteleostomi</taxon>
        <taxon>Amphibia</taxon>
        <taxon>Batrachia</taxon>
        <taxon>Caudata</taxon>
        <taxon>Salamandroidea</taxon>
        <taxon>Salamandridae</taxon>
        <taxon>Pleurodelinae</taxon>
        <taxon>Pleurodeles</taxon>
    </lineage>
</organism>
<dbReference type="EMBL" id="JANPWB010000009">
    <property type="protein sequence ID" value="KAJ1151563.1"/>
    <property type="molecule type" value="Genomic_DNA"/>
</dbReference>